<accession>A0A9W4TBY2</accession>
<dbReference type="AlphaFoldDB" id="A0A9W4TBY2"/>
<dbReference type="Proteomes" id="UP001153678">
    <property type="component" value="Unassembled WGS sequence"/>
</dbReference>
<dbReference type="EMBL" id="CAMKVN010027809">
    <property type="protein sequence ID" value="CAI2201496.1"/>
    <property type="molecule type" value="Genomic_DNA"/>
</dbReference>
<keyword evidence="2" id="KW-1185">Reference proteome</keyword>
<reference evidence="1" key="1">
    <citation type="submission" date="2022-08" db="EMBL/GenBank/DDBJ databases">
        <authorList>
            <person name="Kallberg Y."/>
            <person name="Tangrot J."/>
            <person name="Rosling A."/>
        </authorList>
    </citation>
    <scope>NUCLEOTIDE SEQUENCE</scope>
    <source>
        <strain evidence="1">Wild A</strain>
    </source>
</reference>
<protein>
    <submittedName>
        <fullName evidence="1">14140_t:CDS:1</fullName>
    </submittedName>
</protein>
<feature type="non-terminal residue" evidence="1">
    <location>
        <position position="1"/>
    </location>
</feature>
<comment type="caution">
    <text evidence="1">The sequence shown here is derived from an EMBL/GenBank/DDBJ whole genome shotgun (WGS) entry which is preliminary data.</text>
</comment>
<sequence>KAQQNNDQPAQVIQVIVSDSTNEVYPYLPSCDALRQTIKR</sequence>
<organism evidence="1 2">
    <name type="scientific">Funneliformis geosporum</name>
    <dbReference type="NCBI Taxonomy" id="1117311"/>
    <lineage>
        <taxon>Eukaryota</taxon>
        <taxon>Fungi</taxon>
        <taxon>Fungi incertae sedis</taxon>
        <taxon>Mucoromycota</taxon>
        <taxon>Glomeromycotina</taxon>
        <taxon>Glomeromycetes</taxon>
        <taxon>Glomerales</taxon>
        <taxon>Glomeraceae</taxon>
        <taxon>Funneliformis</taxon>
    </lineage>
</organism>
<name>A0A9W4TBY2_9GLOM</name>
<dbReference type="OrthoDB" id="2386348at2759"/>
<evidence type="ECO:0000313" key="2">
    <source>
        <dbReference type="Proteomes" id="UP001153678"/>
    </source>
</evidence>
<proteinExistence type="predicted"/>
<gene>
    <name evidence="1" type="ORF">FWILDA_LOCUS20093</name>
</gene>
<evidence type="ECO:0000313" key="1">
    <source>
        <dbReference type="EMBL" id="CAI2201496.1"/>
    </source>
</evidence>